<dbReference type="Proteomes" id="UP000323521">
    <property type="component" value="Chromosome"/>
</dbReference>
<dbReference type="AlphaFoldDB" id="A0A3G1KUB9"/>
<dbReference type="GO" id="GO:0004659">
    <property type="term" value="F:prenyltransferase activity"/>
    <property type="evidence" value="ECO:0007669"/>
    <property type="project" value="InterPro"/>
</dbReference>
<keyword evidence="4" id="KW-0479">Metal-binding</keyword>
<sequence>MEQIYTNQPWTTQQTKLGQLVPEITQVESLLHEVIGSGTGTIVDMCTYLLESGGKRLRPLLVILSGKTVSSPSGDRLVAAGAAAELIHMASLVHDDIIDQSLVRRGQPSLYALWGQKNAVLAGDFLFAKAFDLLVSAQLHATLKLMVTAIQEMCQGEITQADQLFRTSQLEEDYFHKIYQKTGKFLAACCQAGGIISHAGEARETALQIYGTNLGYVFQIIDDLLDFDGHSEILGKPVCQDLAQGNLTLPVLYLLKHPEHGPQVREIIKTRRLDKVNCAMIIDLLNQTGLLDQARNVAAHCAGIAKAELAKLPQGMSRNMLEYIVDQALERTS</sequence>
<accession>A0A3G1KUB9</accession>
<evidence type="ECO:0000256" key="2">
    <source>
        <dbReference type="ARBA" id="ARBA00006706"/>
    </source>
</evidence>
<evidence type="ECO:0000256" key="6">
    <source>
        <dbReference type="RuleBase" id="RU004466"/>
    </source>
</evidence>
<comment type="similarity">
    <text evidence="2 6">Belongs to the FPP/GGPP synthase family.</text>
</comment>
<dbReference type="PANTHER" id="PTHR12001:SF69">
    <property type="entry name" value="ALL TRANS-POLYPRENYL-DIPHOSPHATE SYNTHASE PDSS1"/>
    <property type="match status" value="1"/>
</dbReference>
<evidence type="ECO:0000256" key="5">
    <source>
        <dbReference type="ARBA" id="ARBA00022842"/>
    </source>
</evidence>
<dbReference type="GO" id="GO:0008299">
    <property type="term" value="P:isoprenoid biosynthetic process"/>
    <property type="evidence" value="ECO:0007669"/>
    <property type="project" value="InterPro"/>
</dbReference>
<gene>
    <name evidence="7" type="ORF">DCMF_15625</name>
</gene>
<keyword evidence="8" id="KW-1185">Reference proteome</keyword>
<organism evidence="7 8">
    <name type="scientific">Formimonas warabiya</name>
    <dbReference type="NCBI Taxonomy" id="1761012"/>
    <lineage>
        <taxon>Bacteria</taxon>
        <taxon>Bacillati</taxon>
        <taxon>Bacillota</taxon>
        <taxon>Clostridia</taxon>
        <taxon>Eubacteriales</taxon>
        <taxon>Peptococcaceae</taxon>
        <taxon>Candidatus Formimonas</taxon>
    </lineage>
</organism>
<dbReference type="OrthoDB" id="9805316at2"/>
<dbReference type="PROSITE" id="PS00444">
    <property type="entry name" value="POLYPRENYL_SYNTHASE_2"/>
    <property type="match status" value="1"/>
</dbReference>
<evidence type="ECO:0008006" key="9">
    <source>
        <dbReference type="Google" id="ProtNLM"/>
    </source>
</evidence>
<keyword evidence="3 6" id="KW-0808">Transferase</keyword>
<protein>
    <recommendedName>
        <fullName evidence="9">Polyprenyl synthetase family protein</fullName>
    </recommendedName>
</protein>
<evidence type="ECO:0000313" key="8">
    <source>
        <dbReference type="Proteomes" id="UP000323521"/>
    </source>
</evidence>
<dbReference type="Gene3D" id="1.10.600.10">
    <property type="entry name" value="Farnesyl Diphosphate Synthase"/>
    <property type="match status" value="1"/>
</dbReference>
<dbReference type="PANTHER" id="PTHR12001">
    <property type="entry name" value="GERANYLGERANYL PYROPHOSPHATE SYNTHASE"/>
    <property type="match status" value="1"/>
</dbReference>
<keyword evidence="5" id="KW-0460">Magnesium</keyword>
<dbReference type="KEGG" id="fwa:DCMF_15625"/>
<proteinExistence type="inferred from homology"/>
<dbReference type="InterPro" id="IPR000092">
    <property type="entry name" value="Polyprenyl_synt"/>
</dbReference>
<dbReference type="InterPro" id="IPR008949">
    <property type="entry name" value="Isoprenoid_synthase_dom_sf"/>
</dbReference>
<dbReference type="RefSeq" id="WP_148135282.1">
    <property type="nucleotide sequence ID" value="NZ_CP017634.1"/>
</dbReference>
<evidence type="ECO:0000256" key="1">
    <source>
        <dbReference type="ARBA" id="ARBA00001946"/>
    </source>
</evidence>
<evidence type="ECO:0000313" key="7">
    <source>
        <dbReference type="EMBL" id="ATW26014.1"/>
    </source>
</evidence>
<evidence type="ECO:0000256" key="3">
    <source>
        <dbReference type="ARBA" id="ARBA00022679"/>
    </source>
</evidence>
<evidence type="ECO:0000256" key="4">
    <source>
        <dbReference type="ARBA" id="ARBA00022723"/>
    </source>
</evidence>
<reference evidence="7 8" key="1">
    <citation type="submission" date="2016-10" db="EMBL/GenBank/DDBJ databases">
        <title>Complete Genome Sequence of Peptococcaceae strain DCMF.</title>
        <authorList>
            <person name="Edwards R.J."/>
            <person name="Holland S.I."/>
            <person name="Deshpande N.P."/>
            <person name="Wong Y.K."/>
            <person name="Ertan H."/>
            <person name="Manefield M."/>
            <person name="Russell T.L."/>
            <person name="Lee M.J."/>
        </authorList>
    </citation>
    <scope>NUCLEOTIDE SEQUENCE [LARGE SCALE GENOMIC DNA]</scope>
    <source>
        <strain evidence="7 8">DCMF</strain>
    </source>
</reference>
<dbReference type="GO" id="GO:0046872">
    <property type="term" value="F:metal ion binding"/>
    <property type="evidence" value="ECO:0007669"/>
    <property type="project" value="UniProtKB-KW"/>
</dbReference>
<dbReference type="CDD" id="cd00685">
    <property type="entry name" value="Trans_IPPS_HT"/>
    <property type="match status" value="1"/>
</dbReference>
<dbReference type="InterPro" id="IPR033749">
    <property type="entry name" value="Polyprenyl_synt_CS"/>
</dbReference>
<dbReference type="SUPFAM" id="SSF48576">
    <property type="entry name" value="Terpenoid synthases"/>
    <property type="match status" value="1"/>
</dbReference>
<dbReference type="EMBL" id="CP017634">
    <property type="protein sequence ID" value="ATW26014.1"/>
    <property type="molecule type" value="Genomic_DNA"/>
</dbReference>
<dbReference type="Pfam" id="PF00348">
    <property type="entry name" value="polyprenyl_synt"/>
    <property type="match status" value="1"/>
</dbReference>
<comment type="cofactor">
    <cofactor evidence="1">
        <name>Mg(2+)</name>
        <dbReference type="ChEBI" id="CHEBI:18420"/>
    </cofactor>
</comment>
<dbReference type="SFLD" id="SFLDS00005">
    <property type="entry name" value="Isoprenoid_Synthase_Type_I"/>
    <property type="match status" value="1"/>
</dbReference>
<name>A0A3G1KUB9_FORW1</name>
<dbReference type="PROSITE" id="PS00723">
    <property type="entry name" value="POLYPRENYL_SYNTHASE_1"/>
    <property type="match status" value="1"/>
</dbReference>